<dbReference type="SUPFAM" id="SSF50978">
    <property type="entry name" value="WD40 repeat-like"/>
    <property type="match status" value="1"/>
</dbReference>
<keyword evidence="6" id="KW-1185">Reference proteome</keyword>
<keyword evidence="1 3" id="KW-0853">WD repeat</keyword>
<dbReference type="PANTHER" id="PTHR44675">
    <property type="entry name" value="PAK1 INTERACTING PROTEIN 1"/>
    <property type="match status" value="1"/>
</dbReference>
<evidence type="ECO:0000256" key="1">
    <source>
        <dbReference type="ARBA" id="ARBA00022574"/>
    </source>
</evidence>
<keyword evidence="2" id="KW-0677">Repeat</keyword>
<dbReference type="STRING" id="1330018.A0A167S411"/>
<protein>
    <submittedName>
        <fullName evidence="5">WD40 repeat-like protein</fullName>
    </submittedName>
</protein>
<sequence>MPAKGSVRVAVTASRPEKKKARIANGKPLSATKSAVRRGPTTPSKASSKPKLIKPKSDNWSAEAIAASSAPHPCKSFVIVAGSYEKLLYGLEGSFPEPSEPSTSTAPVPTLKPIFIFPAHVGSVRAIATSPDGGKWLATGSTDEMIKVWNLKRRKEVGNLVQHEGSITYLGFPTRSTLVSASEDGNLALFRVRGWELLRSLKGHTGRVNCVAVHPSGKVALSVGKDRTLRMWDLIRGKGVASVKLGKEGELVRWNAGGTMFAVQAGKEVDLYSTDMKLLSTISHPSRIHDVRFCKTVDGTGEVLLVTAEDKKVSIYRLSGEEGKATIVAELVGHTNRVKSVDTIQVSMPAASGSSSTTTYAVTASSDGFINLYDLSAIPKSASDPPTPPFQINPITSYNTKGTRLTCVAFAEGEVAADIADLAINGKRKRDDDEDGDVSEEEEEDEEEQEFGGFEGEKDDEEEKT</sequence>
<feature type="region of interest" description="Disordered" evidence="4">
    <location>
        <begin position="1"/>
        <end position="56"/>
    </location>
</feature>
<evidence type="ECO:0000256" key="3">
    <source>
        <dbReference type="PROSITE-ProRule" id="PRU00221"/>
    </source>
</evidence>
<dbReference type="InterPro" id="IPR036322">
    <property type="entry name" value="WD40_repeat_dom_sf"/>
</dbReference>
<evidence type="ECO:0000313" key="5">
    <source>
        <dbReference type="EMBL" id="KZP01563.1"/>
    </source>
</evidence>
<dbReference type="PROSITE" id="PS50082">
    <property type="entry name" value="WD_REPEATS_2"/>
    <property type="match status" value="2"/>
</dbReference>
<dbReference type="InterPro" id="IPR001680">
    <property type="entry name" value="WD40_rpt"/>
</dbReference>
<organism evidence="5 6">
    <name type="scientific">Calocera viscosa (strain TUFC12733)</name>
    <dbReference type="NCBI Taxonomy" id="1330018"/>
    <lineage>
        <taxon>Eukaryota</taxon>
        <taxon>Fungi</taxon>
        <taxon>Dikarya</taxon>
        <taxon>Basidiomycota</taxon>
        <taxon>Agaricomycotina</taxon>
        <taxon>Dacrymycetes</taxon>
        <taxon>Dacrymycetales</taxon>
        <taxon>Dacrymycetaceae</taxon>
        <taxon>Calocera</taxon>
    </lineage>
</organism>
<gene>
    <name evidence="5" type="ORF">CALVIDRAFT_508151</name>
</gene>
<evidence type="ECO:0000256" key="4">
    <source>
        <dbReference type="SAM" id="MobiDB-lite"/>
    </source>
</evidence>
<dbReference type="Gene3D" id="2.130.10.10">
    <property type="entry name" value="YVTN repeat-like/Quinoprotein amine dehydrogenase"/>
    <property type="match status" value="2"/>
</dbReference>
<dbReference type="EMBL" id="KV417266">
    <property type="protein sequence ID" value="KZP01563.1"/>
    <property type="molecule type" value="Genomic_DNA"/>
</dbReference>
<dbReference type="InterPro" id="IPR051959">
    <property type="entry name" value="PAK1-Kinase_Regulator"/>
</dbReference>
<dbReference type="InterPro" id="IPR019775">
    <property type="entry name" value="WD40_repeat_CS"/>
</dbReference>
<dbReference type="SMART" id="SM00320">
    <property type="entry name" value="WD40"/>
    <property type="match status" value="5"/>
</dbReference>
<dbReference type="PROSITE" id="PS50294">
    <property type="entry name" value="WD_REPEATS_REGION"/>
    <property type="match status" value="2"/>
</dbReference>
<name>A0A167S411_CALVF</name>
<dbReference type="Pfam" id="PF00400">
    <property type="entry name" value="WD40"/>
    <property type="match status" value="3"/>
</dbReference>
<evidence type="ECO:0000313" key="6">
    <source>
        <dbReference type="Proteomes" id="UP000076738"/>
    </source>
</evidence>
<feature type="repeat" description="WD" evidence="3">
    <location>
        <begin position="117"/>
        <end position="159"/>
    </location>
</feature>
<dbReference type="PANTHER" id="PTHR44675:SF1">
    <property type="entry name" value="P21-ACTIVATED PROTEIN KINASE-INTERACTING PROTEIN 1"/>
    <property type="match status" value="1"/>
</dbReference>
<evidence type="ECO:0000256" key="2">
    <source>
        <dbReference type="ARBA" id="ARBA00022737"/>
    </source>
</evidence>
<dbReference type="InterPro" id="IPR015943">
    <property type="entry name" value="WD40/YVTN_repeat-like_dom_sf"/>
</dbReference>
<dbReference type="Proteomes" id="UP000076738">
    <property type="component" value="Unassembled WGS sequence"/>
</dbReference>
<dbReference type="OrthoDB" id="308449at2759"/>
<proteinExistence type="predicted"/>
<dbReference type="PROSITE" id="PS00678">
    <property type="entry name" value="WD_REPEATS_1"/>
    <property type="match status" value="2"/>
</dbReference>
<accession>A0A167S411</accession>
<dbReference type="AlphaFoldDB" id="A0A167S411"/>
<feature type="repeat" description="WD" evidence="3">
    <location>
        <begin position="201"/>
        <end position="242"/>
    </location>
</feature>
<feature type="region of interest" description="Disordered" evidence="4">
    <location>
        <begin position="423"/>
        <end position="465"/>
    </location>
</feature>
<reference evidence="5 6" key="1">
    <citation type="journal article" date="2016" name="Mol. Biol. Evol.">
        <title>Comparative Genomics of Early-Diverging Mushroom-Forming Fungi Provides Insights into the Origins of Lignocellulose Decay Capabilities.</title>
        <authorList>
            <person name="Nagy L.G."/>
            <person name="Riley R."/>
            <person name="Tritt A."/>
            <person name="Adam C."/>
            <person name="Daum C."/>
            <person name="Floudas D."/>
            <person name="Sun H."/>
            <person name="Yadav J.S."/>
            <person name="Pangilinan J."/>
            <person name="Larsson K.H."/>
            <person name="Matsuura K."/>
            <person name="Barry K."/>
            <person name="Labutti K."/>
            <person name="Kuo R."/>
            <person name="Ohm R.A."/>
            <person name="Bhattacharya S.S."/>
            <person name="Shirouzu T."/>
            <person name="Yoshinaga Y."/>
            <person name="Martin F.M."/>
            <person name="Grigoriev I.V."/>
            <person name="Hibbett D.S."/>
        </authorList>
    </citation>
    <scope>NUCLEOTIDE SEQUENCE [LARGE SCALE GENOMIC DNA]</scope>
    <source>
        <strain evidence="5 6">TUFC12733</strain>
    </source>
</reference>
<feature type="compositionally biased region" description="Acidic residues" evidence="4">
    <location>
        <begin position="432"/>
        <end position="450"/>
    </location>
</feature>